<dbReference type="AlphaFoldDB" id="A0A4U0NAE2"/>
<name>A0A4U0NAE2_9SPHI</name>
<accession>A0A4U0NAE2</accession>
<sequence>MAKLILCYLFIFSVQPSKMQSSLEQLRQAYSSASTNTEICRKQLDLIKEIKNPTVLELAYSGAYHAMWAEHATSPLAKLNSFKKGRDELEQAIRDGKGNTEIHFLRLTIQYHAPAMVRYKQNIEEDLQNVLTNYDQVSSETLKKNIKKFLIQTDLLSNEQRKKMI</sequence>
<dbReference type="Proteomes" id="UP000306808">
    <property type="component" value="Unassembled WGS sequence"/>
</dbReference>
<organism evidence="1 2">
    <name type="scientific">Sphingobacterium olei</name>
    <dbReference type="NCBI Taxonomy" id="2571155"/>
    <lineage>
        <taxon>Bacteria</taxon>
        <taxon>Pseudomonadati</taxon>
        <taxon>Bacteroidota</taxon>
        <taxon>Sphingobacteriia</taxon>
        <taxon>Sphingobacteriales</taxon>
        <taxon>Sphingobacteriaceae</taxon>
        <taxon>Sphingobacterium</taxon>
    </lineage>
</organism>
<dbReference type="OrthoDB" id="663842at2"/>
<gene>
    <name evidence="1" type="ORF">FAZ15_21680</name>
</gene>
<dbReference type="RefSeq" id="WP_136903469.1">
    <property type="nucleotide sequence ID" value="NZ_SUME01000013.1"/>
</dbReference>
<comment type="caution">
    <text evidence="1">The sequence shown here is derived from an EMBL/GenBank/DDBJ whole genome shotgun (WGS) entry which is preliminary data.</text>
</comment>
<evidence type="ECO:0000313" key="2">
    <source>
        <dbReference type="Proteomes" id="UP000306808"/>
    </source>
</evidence>
<proteinExistence type="predicted"/>
<keyword evidence="2" id="KW-1185">Reference proteome</keyword>
<protein>
    <submittedName>
        <fullName evidence="1">Uncharacterized protein</fullName>
    </submittedName>
</protein>
<reference evidence="1 2" key="1">
    <citation type="submission" date="2019-04" db="EMBL/GenBank/DDBJ databases">
        <title>Sphingobacterium olei sp. nov., isolated from oil-contaminated soil.</title>
        <authorList>
            <person name="Liu B."/>
        </authorList>
    </citation>
    <scope>NUCLEOTIDE SEQUENCE [LARGE SCALE GENOMIC DNA]</scope>
    <source>
        <strain evidence="1 2">HAL-9</strain>
    </source>
</reference>
<dbReference type="EMBL" id="SUME01000013">
    <property type="protein sequence ID" value="TJZ50633.1"/>
    <property type="molecule type" value="Genomic_DNA"/>
</dbReference>
<evidence type="ECO:0000313" key="1">
    <source>
        <dbReference type="EMBL" id="TJZ50633.1"/>
    </source>
</evidence>